<dbReference type="Proteomes" id="UP000624279">
    <property type="component" value="Unassembled WGS sequence"/>
</dbReference>
<feature type="transmembrane region" description="Helical" evidence="6">
    <location>
        <begin position="77"/>
        <end position="98"/>
    </location>
</feature>
<evidence type="ECO:0000313" key="10">
    <source>
        <dbReference type="Proteomes" id="UP000624279"/>
    </source>
</evidence>
<evidence type="ECO:0000256" key="1">
    <source>
        <dbReference type="ARBA" id="ARBA00004167"/>
    </source>
</evidence>
<dbReference type="InterPro" id="IPR050710">
    <property type="entry name" value="Band7/mec-2_domain"/>
</dbReference>
<dbReference type="RefSeq" id="WP_186942932.1">
    <property type="nucleotide sequence ID" value="NZ_JACOGA010000014.1"/>
</dbReference>
<evidence type="ECO:0000256" key="7">
    <source>
        <dbReference type="SAM" id="MobiDB-lite"/>
    </source>
</evidence>
<feature type="compositionally biased region" description="Basic and acidic residues" evidence="7">
    <location>
        <begin position="399"/>
        <end position="415"/>
    </location>
</feature>
<dbReference type="PANTHER" id="PTHR43327:SF2">
    <property type="entry name" value="MODULATOR OF FTSH PROTEASE HFLK"/>
    <property type="match status" value="1"/>
</dbReference>
<protein>
    <recommendedName>
        <fullName evidence="6">Protein HflK</fullName>
    </recommendedName>
</protein>
<dbReference type="Gene3D" id="3.30.479.30">
    <property type="entry name" value="Band 7 domain"/>
    <property type="match status" value="1"/>
</dbReference>
<dbReference type="GO" id="GO:0006508">
    <property type="term" value="P:proteolysis"/>
    <property type="evidence" value="ECO:0007669"/>
    <property type="project" value="UniProtKB-KW"/>
</dbReference>
<dbReference type="InterPro" id="IPR010201">
    <property type="entry name" value="HflK"/>
</dbReference>
<evidence type="ECO:0000256" key="3">
    <source>
        <dbReference type="ARBA" id="ARBA00022692"/>
    </source>
</evidence>
<dbReference type="Pfam" id="PF01145">
    <property type="entry name" value="Band_7"/>
    <property type="match status" value="1"/>
</dbReference>
<evidence type="ECO:0000256" key="4">
    <source>
        <dbReference type="ARBA" id="ARBA00022989"/>
    </source>
</evidence>
<dbReference type="PANTHER" id="PTHR43327">
    <property type="entry name" value="STOMATIN-LIKE PROTEIN 2, MITOCHONDRIAL"/>
    <property type="match status" value="1"/>
</dbReference>
<sequence>MRISFLNRLKPLLSLNDPQWGRGSKDDKPGGKKPEDGPPDLDQLWRDFNQSIARIFGRNGGGDSGGNTPNDSMFAKIGFGVIVAVLGFFWMISGFFIVQEGQTGVITTFGKYSYQANSGFNWRWPTPIQAHEIVNVQQVRTVEVGYRNNVKNKQPKEALMLTDDENIIDIQFAVQYKLKDAAKWLYSNRDQEEMIRQVAETAIREIVGRSKMDFVLYEGREKVALDVNVLMQQVLDRYDSGAQITNVTMQAVQPPEQVQAAFDDAVKAGQDKERQKNEGQAYANDVIPKARGEASRLLQDAEGYRSKVVANAEGNVARFKQVLVEYQKAPGVTRDRMYLETMQQIFSSTTKLMMDTKSANNMIYLPLDKLNSQGDAAKSSVPAAVSTMPTETMSTVEVRGTKDGRARDSRDRESR</sequence>
<keyword evidence="9" id="KW-0378">Hydrolase</keyword>
<keyword evidence="4 6" id="KW-1133">Transmembrane helix</keyword>
<comment type="subcellular location">
    <subcellularLocation>
        <location evidence="1">Membrane</location>
        <topology evidence="1">Single-pass membrane protein</topology>
    </subcellularLocation>
</comment>
<dbReference type="InterPro" id="IPR036013">
    <property type="entry name" value="Band_7/SPFH_dom_sf"/>
</dbReference>
<feature type="region of interest" description="Disordered" evidence="7">
    <location>
        <begin position="380"/>
        <end position="415"/>
    </location>
</feature>
<feature type="compositionally biased region" description="Basic and acidic residues" evidence="7">
    <location>
        <begin position="23"/>
        <end position="36"/>
    </location>
</feature>
<comment type="caution">
    <text evidence="9">The sequence shown here is derived from an EMBL/GenBank/DDBJ whole genome shotgun (WGS) entry which is preliminary data.</text>
</comment>
<proteinExistence type="inferred from homology"/>
<comment type="function">
    <text evidence="6">HflC and HflK could encode or regulate a protease.</text>
</comment>
<dbReference type="SMART" id="SM00244">
    <property type="entry name" value="PHB"/>
    <property type="match status" value="1"/>
</dbReference>
<dbReference type="EMBL" id="JACOGA010000014">
    <property type="protein sequence ID" value="MBC3874957.1"/>
    <property type="molecule type" value="Genomic_DNA"/>
</dbReference>
<evidence type="ECO:0000256" key="6">
    <source>
        <dbReference type="RuleBase" id="RU364113"/>
    </source>
</evidence>
<dbReference type="Pfam" id="PF12221">
    <property type="entry name" value="HflK_N"/>
    <property type="match status" value="1"/>
</dbReference>
<dbReference type="GO" id="GO:0008233">
    <property type="term" value="F:peptidase activity"/>
    <property type="evidence" value="ECO:0007669"/>
    <property type="project" value="UniProtKB-KW"/>
</dbReference>
<reference evidence="9 10" key="1">
    <citation type="submission" date="2020-08" db="EMBL/GenBank/DDBJ databases">
        <title>Novel species isolated from subtropical streams in China.</title>
        <authorList>
            <person name="Lu H."/>
        </authorList>
    </citation>
    <scope>NUCLEOTIDE SEQUENCE [LARGE SCALE GENOMIC DNA]</scope>
    <source>
        <strain evidence="9 10">LX15W</strain>
    </source>
</reference>
<organism evidence="9 10">
    <name type="scientific">Undibacterium flavidum</name>
    <dbReference type="NCBI Taxonomy" id="2762297"/>
    <lineage>
        <taxon>Bacteria</taxon>
        <taxon>Pseudomonadati</taxon>
        <taxon>Pseudomonadota</taxon>
        <taxon>Betaproteobacteria</taxon>
        <taxon>Burkholderiales</taxon>
        <taxon>Oxalobacteraceae</taxon>
        <taxon>Undibacterium</taxon>
    </lineage>
</organism>
<evidence type="ECO:0000313" key="9">
    <source>
        <dbReference type="EMBL" id="MBC3874957.1"/>
    </source>
</evidence>
<keyword evidence="10" id="KW-1185">Reference proteome</keyword>
<comment type="similarity">
    <text evidence="2 6">Belongs to the band 7/mec-2 family. HflK subfamily.</text>
</comment>
<evidence type="ECO:0000256" key="5">
    <source>
        <dbReference type="ARBA" id="ARBA00023136"/>
    </source>
</evidence>
<name>A0ABR6YEH0_9BURK</name>
<evidence type="ECO:0000256" key="2">
    <source>
        <dbReference type="ARBA" id="ARBA00006971"/>
    </source>
</evidence>
<gene>
    <name evidence="9" type="primary">hflK</name>
    <name evidence="9" type="ORF">H8K55_15315</name>
</gene>
<evidence type="ECO:0000259" key="8">
    <source>
        <dbReference type="SMART" id="SM00244"/>
    </source>
</evidence>
<keyword evidence="5 6" id="KW-0472">Membrane</keyword>
<accession>A0ABR6YEH0</accession>
<keyword evidence="3 6" id="KW-0812">Transmembrane</keyword>
<feature type="region of interest" description="Disordered" evidence="7">
    <location>
        <begin position="16"/>
        <end position="42"/>
    </location>
</feature>
<dbReference type="NCBIfam" id="TIGR01933">
    <property type="entry name" value="hflK"/>
    <property type="match status" value="1"/>
</dbReference>
<dbReference type="InterPro" id="IPR020980">
    <property type="entry name" value="Membrane_HflK_N"/>
</dbReference>
<dbReference type="SUPFAM" id="SSF117892">
    <property type="entry name" value="Band 7/SPFH domain"/>
    <property type="match status" value="1"/>
</dbReference>
<dbReference type="InterPro" id="IPR001107">
    <property type="entry name" value="Band_7"/>
</dbReference>
<feature type="domain" description="Band 7" evidence="8">
    <location>
        <begin position="93"/>
        <end position="266"/>
    </location>
</feature>
<comment type="subunit">
    <text evidence="6">HflC and HflK may interact to form a multimeric complex.</text>
</comment>
<keyword evidence="9" id="KW-0645">Protease</keyword>
<dbReference type="CDD" id="cd03404">
    <property type="entry name" value="SPFH_HflK"/>
    <property type="match status" value="1"/>
</dbReference>